<gene>
    <name evidence="2" type="ORF">MNODULE_09785</name>
</gene>
<proteinExistence type="predicted"/>
<accession>A0A7X6DQ49</accession>
<sequence>MAGYLRNLGMLHKNNGKYKTKDICALFDISKATLFRWESEGRISNVGRDWRNWRLYSDQNIKEIKKIISRRSGHSNKQGFSKKG</sequence>
<protein>
    <submittedName>
        <fullName evidence="2">MerR family transcriptional regulator</fullName>
    </submittedName>
</protein>
<dbReference type="Proteomes" id="UP000534783">
    <property type="component" value="Unassembled WGS sequence"/>
</dbReference>
<dbReference type="GO" id="GO:0003677">
    <property type="term" value="F:DNA binding"/>
    <property type="evidence" value="ECO:0007669"/>
    <property type="project" value="InterPro"/>
</dbReference>
<evidence type="ECO:0000259" key="1">
    <source>
        <dbReference type="Pfam" id="PF13411"/>
    </source>
</evidence>
<dbReference type="InterPro" id="IPR009061">
    <property type="entry name" value="DNA-bd_dom_put_sf"/>
</dbReference>
<dbReference type="AlphaFoldDB" id="A0A7X6DQ49"/>
<dbReference type="EMBL" id="VTOW01000002">
    <property type="protein sequence ID" value="NKE71028.1"/>
    <property type="molecule type" value="Genomic_DNA"/>
</dbReference>
<dbReference type="GO" id="GO:0006355">
    <property type="term" value="P:regulation of DNA-templated transcription"/>
    <property type="evidence" value="ECO:0007669"/>
    <property type="project" value="InterPro"/>
</dbReference>
<dbReference type="InterPro" id="IPR000551">
    <property type="entry name" value="MerR-type_HTH_dom"/>
</dbReference>
<dbReference type="SUPFAM" id="SSF46955">
    <property type="entry name" value="Putative DNA-binding domain"/>
    <property type="match status" value="1"/>
</dbReference>
<keyword evidence="3" id="KW-1185">Reference proteome</keyword>
<name>A0A7X6DQ49_9BACT</name>
<dbReference type="Pfam" id="PF13411">
    <property type="entry name" value="MerR_1"/>
    <property type="match status" value="1"/>
</dbReference>
<reference evidence="2 3" key="1">
    <citation type="journal article" date="2020" name="Nature">
        <title>Bacterial chemolithoautotrophy via manganese oxidation.</title>
        <authorList>
            <person name="Yu H."/>
            <person name="Leadbetter J.R."/>
        </authorList>
    </citation>
    <scope>NUCLEOTIDE SEQUENCE [LARGE SCALE GENOMIC DNA]</scope>
    <source>
        <strain evidence="2 3">Mn-1</strain>
    </source>
</reference>
<dbReference type="Gene3D" id="1.10.1660.10">
    <property type="match status" value="1"/>
</dbReference>
<evidence type="ECO:0000313" key="2">
    <source>
        <dbReference type="EMBL" id="NKE71028.1"/>
    </source>
</evidence>
<organism evidence="2 3">
    <name type="scientific">Candidatus Manganitrophus noduliformans</name>
    <dbReference type="NCBI Taxonomy" id="2606439"/>
    <lineage>
        <taxon>Bacteria</taxon>
        <taxon>Pseudomonadati</taxon>
        <taxon>Nitrospirota</taxon>
        <taxon>Nitrospiria</taxon>
        <taxon>Candidatus Troglogloeales</taxon>
        <taxon>Candidatus Manganitrophaceae</taxon>
        <taxon>Candidatus Manganitrophus</taxon>
    </lineage>
</organism>
<feature type="domain" description="HTH merR-type" evidence="1">
    <location>
        <begin position="18"/>
        <end position="68"/>
    </location>
</feature>
<comment type="caution">
    <text evidence="2">The sequence shown here is derived from an EMBL/GenBank/DDBJ whole genome shotgun (WGS) entry which is preliminary data.</text>
</comment>
<evidence type="ECO:0000313" key="3">
    <source>
        <dbReference type="Proteomes" id="UP000534783"/>
    </source>
</evidence>